<proteinExistence type="predicted"/>
<dbReference type="RefSeq" id="XP_010463242.1">
    <property type="nucleotide sequence ID" value="XM_010464940.1"/>
</dbReference>
<feature type="compositionally biased region" description="Basic residues" evidence="1">
    <location>
        <begin position="217"/>
        <end position="227"/>
    </location>
</feature>
<feature type="region of interest" description="Disordered" evidence="1">
    <location>
        <begin position="192"/>
        <end position="228"/>
    </location>
</feature>
<dbReference type="Proteomes" id="UP000694864">
    <property type="component" value="Chromosome 14"/>
</dbReference>
<protein>
    <submittedName>
        <fullName evidence="3">Nucleolin-like</fullName>
    </submittedName>
</protein>
<accession>A0ABM0VYT6</accession>
<organism evidence="2 3">
    <name type="scientific">Camelina sativa</name>
    <name type="common">False flax</name>
    <name type="synonym">Myagrum sativum</name>
    <dbReference type="NCBI Taxonomy" id="90675"/>
    <lineage>
        <taxon>Eukaryota</taxon>
        <taxon>Viridiplantae</taxon>
        <taxon>Streptophyta</taxon>
        <taxon>Embryophyta</taxon>
        <taxon>Tracheophyta</taxon>
        <taxon>Spermatophyta</taxon>
        <taxon>Magnoliopsida</taxon>
        <taxon>eudicotyledons</taxon>
        <taxon>Gunneridae</taxon>
        <taxon>Pentapetalae</taxon>
        <taxon>rosids</taxon>
        <taxon>malvids</taxon>
        <taxon>Brassicales</taxon>
        <taxon>Brassicaceae</taxon>
        <taxon>Camelineae</taxon>
        <taxon>Camelina</taxon>
    </lineage>
</organism>
<feature type="compositionally biased region" description="Acidic residues" evidence="1">
    <location>
        <begin position="159"/>
        <end position="168"/>
    </location>
</feature>
<feature type="compositionally biased region" description="Basic residues" evidence="1">
    <location>
        <begin position="40"/>
        <end position="59"/>
    </location>
</feature>
<evidence type="ECO:0000313" key="3">
    <source>
        <dbReference type="RefSeq" id="XP_010463242.1"/>
    </source>
</evidence>
<feature type="compositionally biased region" description="Basic and acidic residues" evidence="1">
    <location>
        <begin position="204"/>
        <end position="216"/>
    </location>
</feature>
<evidence type="ECO:0000256" key="1">
    <source>
        <dbReference type="SAM" id="MobiDB-lite"/>
    </source>
</evidence>
<reference evidence="3" key="2">
    <citation type="submission" date="2025-08" db="UniProtKB">
        <authorList>
            <consortium name="RefSeq"/>
        </authorList>
    </citation>
    <scope>IDENTIFICATION</scope>
    <source>
        <tissue evidence="3">Leaf</tissue>
    </source>
</reference>
<name>A0ABM0VYT6_CAMSA</name>
<keyword evidence="2" id="KW-1185">Reference proteome</keyword>
<feature type="region of interest" description="Disordered" evidence="1">
    <location>
        <begin position="35"/>
        <end position="168"/>
    </location>
</feature>
<evidence type="ECO:0000313" key="2">
    <source>
        <dbReference type="Proteomes" id="UP000694864"/>
    </source>
</evidence>
<reference evidence="2" key="1">
    <citation type="journal article" date="2014" name="Nat. Commun.">
        <title>The emerging biofuel crop Camelina sativa retains a highly undifferentiated hexaploid genome structure.</title>
        <authorList>
            <person name="Kagale S."/>
            <person name="Koh C."/>
            <person name="Nixon J."/>
            <person name="Bollina V."/>
            <person name="Clarke W.E."/>
            <person name="Tuteja R."/>
            <person name="Spillane C."/>
            <person name="Robinson S.J."/>
            <person name="Links M.G."/>
            <person name="Clarke C."/>
            <person name="Higgins E.E."/>
            <person name="Huebert T."/>
            <person name="Sharpe A.G."/>
            <person name="Parkin I.A."/>
        </authorList>
    </citation>
    <scope>NUCLEOTIDE SEQUENCE [LARGE SCALE GENOMIC DNA]</scope>
    <source>
        <strain evidence="2">cv. DH55</strain>
    </source>
</reference>
<gene>
    <name evidence="3" type="primary">LOC104743909</name>
</gene>
<feature type="compositionally biased region" description="Basic and acidic residues" evidence="1">
    <location>
        <begin position="82"/>
        <end position="146"/>
    </location>
</feature>
<dbReference type="GeneID" id="104743909"/>
<sequence>MVRGEKSLNSISHNLPGIFNRQEEVEEITLQAAPATTLKVNKKRKAKKVARRSSTRSKKVAAQYDEVEDVTPQAMSEDEKEDSEKGNDKDVTPEADQTEKAMSEDEKEDSEKGNDKDVTPEADQTEKAMSEDEKEDSEKGNDKDVTPEAAQTEKAMSEDEKEDSEIEGEACLTGQEQQEDEEEAANMEEDGVGIGQDNAIPSNTDERSQVPEERVKERKKRGPTKMRKVAENPNENVSVTFNDFGDHVGPCSITLSSFLNVLVREHVPVTLSDWRKVDAVTKQAMGGLTCKKNGIKLLFSSKSEISEGLEVKAIVKLWNSWVRSKTNAAFTEISNNYRNMRQNQIPHTTSRKGMLRLVDDMEQIQSLDSQMDSTSTADNIREDVVGKILGKDKPG</sequence>